<evidence type="ECO:0000256" key="3">
    <source>
        <dbReference type="SAM" id="SignalP"/>
    </source>
</evidence>
<feature type="compositionally biased region" description="Low complexity" evidence="1">
    <location>
        <begin position="842"/>
        <end position="853"/>
    </location>
</feature>
<dbReference type="SMART" id="SM00327">
    <property type="entry name" value="VWA"/>
    <property type="match status" value="1"/>
</dbReference>
<dbReference type="Pfam" id="PF00092">
    <property type="entry name" value="VWA"/>
    <property type="match status" value="1"/>
</dbReference>
<evidence type="ECO:0000259" key="4">
    <source>
        <dbReference type="PROSITE" id="PS50234"/>
    </source>
</evidence>
<feature type="compositionally biased region" description="Acidic residues" evidence="1">
    <location>
        <begin position="925"/>
        <end position="937"/>
    </location>
</feature>
<keyword evidence="3" id="KW-0732">Signal</keyword>
<dbReference type="EMBL" id="BAABBN010000012">
    <property type="protein sequence ID" value="GAA3937689.1"/>
    <property type="molecule type" value="Genomic_DNA"/>
</dbReference>
<proteinExistence type="predicted"/>
<keyword evidence="6" id="KW-1185">Reference proteome</keyword>
<feature type="region of interest" description="Disordered" evidence="1">
    <location>
        <begin position="626"/>
        <end position="645"/>
    </location>
</feature>
<accession>A0ABP7N717</accession>
<dbReference type="InterPro" id="IPR018247">
    <property type="entry name" value="EF_Hand_1_Ca_BS"/>
</dbReference>
<feature type="compositionally biased region" description="Acidic residues" evidence="1">
    <location>
        <begin position="775"/>
        <end position="837"/>
    </location>
</feature>
<reference evidence="6" key="1">
    <citation type="journal article" date="2019" name="Int. J. Syst. Evol. Microbiol.">
        <title>The Global Catalogue of Microorganisms (GCM) 10K type strain sequencing project: providing services to taxonomists for standard genome sequencing and annotation.</title>
        <authorList>
            <consortium name="The Broad Institute Genomics Platform"/>
            <consortium name="The Broad Institute Genome Sequencing Center for Infectious Disease"/>
            <person name="Wu L."/>
            <person name="Ma J."/>
        </authorList>
    </citation>
    <scope>NUCLEOTIDE SEQUENCE [LARGE SCALE GENOMIC DNA]</scope>
    <source>
        <strain evidence="6">JCM 17551</strain>
    </source>
</reference>
<feature type="compositionally biased region" description="Acidic residues" evidence="1">
    <location>
        <begin position="890"/>
        <end position="909"/>
    </location>
</feature>
<dbReference type="Proteomes" id="UP001501565">
    <property type="component" value="Unassembled WGS sequence"/>
</dbReference>
<feature type="region of interest" description="Disordered" evidence="1">
    <location>
        <begin position="670"/>
        <end position="909"/>
    </location>
</feature>
<dbReference type="Gene3D" id="3.40.50.410">
    <property type="entry name" value="von Willebrand factor, type A domain"/>
    <property type="match status" value="1"/>
</dbReference>
<feature type="region of interest" description="Disordered" evidence="1">
    <location>
        <begin position="566"/>
        <end position="589"/>
    </location>
</feature>
<keyword evidence="2" id="KW-0472">Membrane</keyword>
<feature type="compositionally biased region" description="Acidic residues" evidence="1">
    <location>
        <begin position="854"/>
        <end position="883"/>
    </location>
</feature>
<dbReference type="SUPFAM" id="SSF53300">
    <property type="entry name" value="vWA-like"/>
    <property type="match status" value="1"/>
</dbReference>
<keyword evidence="2" id="KW-0812">Transmembrane</keyword>
<feature type="transmembrane region" description="Helical" evidence="2">
    <location>
        <begin position="594"/>
        <end position="615"/>
    </location>
</feature>
<dbReference type="PROSITE" id="PS00018">
    <property type="entry name" value="EF_HAND_1"/>
    <property type="match status" value="1"/>
</dbReference>
<feature type="compositionally biased region" description="Acidic residues" evidence="1">
    <location>
        <begin position="633"/>
        <end position="645"/>
    </location>
</feature>
<evidence type="ECO:0000256" key="2">
    <source>
        <dbReference type="SAM" id="Phobius"/>
    </source>
</evidence>
<gene>
    <name evidence="5" type="ORF">GCM10022277_37530</name>
</gene>
<evidence type="ECO:0000313" key="6">
    <source>
        <dbReference type="Proteomes" id="UP001501565"/>
    </source>
</evidence>
<feature type="compositionally biased region" description="Acidic residues" evidence="1">
    <location>
        <begin position="944"/>
        <end position="967"/>
    </location>
</feature>
<dbReference type="RefSeq" id="WP_344800153.1">
    <property type="nucleotide sequence ID" value="NZ_BAABBN010000012.1"/>
</dbReference>
<feature type="compositionally biased region" description="Acidic residues" evidence="1">
    <location>
        <begin position="712"/>
        <end position="765"/>
    </location>
</feature>
<feature type="compositionally biased region" description="Acidic residues" evidence="1">
    <location>
        <begin position="678"/>
        <end position="699"/>
    </location>
</feature>
<comment type="caution">
    <text evidence="5">The sequence shown here is derived from an EMBL/GenBank/DDBJ whole genome shotgun (WGS) entry which is preliminary data.</text>
</comment>
<organism evidence="5 6">
    <name type="scientific">Litoribacillus peritrichatus</name>
    <dbReference type="NCBI Taxonomy" id="718191"/>
    <lineage>
        <taxon>Bacteria</taxon>
        <taxon>Pseudomonadati</taxon>
        <taxon>Pseudomonadota</taxon>
        <taxon>Gammaproteobacteria</taxon>
        <taxon>Oceanospirillales</taxon>
        <taxon>Oceanospirillaceae</taxon>
        <taxon>Litoribacillus</taxon>
    </lineage>
</organism>
<dbReference type="InterPro" id="IPR036465">
    <property type="entry name" value="vWFA_dom_sf"/>
</dbReference>
<dbReference type="PROSITE" id="PS50234">
    <property type="entry name" value="VWFA"/>
    <property type="match status" value="1"/>
</dbReference>
<sequence length="1032" mass="114031">MRLMMQLIALAMLAFGGGFVFAEEEVSGVEVAAQPAGTSEATQPSSGKKKIPDIRTIIDMSGSMKKTDPNNLRAPAMRLLVDLLPEDSKSGVWTFGQYVNMLVKHRVIDDKWKEEAKSKSNDISSVGLFTNIGTALDTAGYDLDRLKPEYEPFFILLTDGMVDVDKDPEVNKKEQERIIKELVPKFAEAGVKLHTIALSDKADQDFLQQLSLSTGGKSTVAESSDELLKAFVRLFDQSVPAEQVPLTDNKFLIDSSIEEFTALIFRKEGSQATQLVSPDESIINADSDDPDVTWHADANYDLITIKRPYEGEWMLQAEADPDNRVTVVSDLSLQLAELPPTIFSGEEINVHAWFDSADGQVKEMDFLSLLDGQLRLTNEAGKSIQKEIELQTEGEYPHSYYEKIRNLRRPGNFEISVVVDGKTFQRERTHRIEVLEPFAYDVSYDGVGDESVGIVSATPLLSGLDLEKTSVIAKVRAPDDSNLIASAELVLSQDGQKWVVQVVPTKGQGTYLVSLDMKLVLDTGKEFRLKPKPFEVVLPHFPEGYIAPEPEVKEDEFIKPTIKEQEMSAPTDDATQPDQVPEQEPEAEPEEDNLFTWIMLGVLGLVAAILGFLFYKLRSHKKMQEEFNKEQDSADDGDDMGELSELGSDELNMDVDESPELSEQVDAVKDELERMGEVPEDALNEGVSEDSVPELEQDELVSALDELSGNEMDLDADDMMDDMDEDSASEAGAFDDPELTASEEEDLNNELDALLEDAEDAEIPPEVDIPTLDESVAEDQLVDDEEDAGLSQEPEIEVEFDEILPDSSDEDLTDDMDALTEDENSSLDELLEEDSETPVEPPVLEETSTTETTLESDDLELDDFEDVESENDTEDLMDEDDDFGSSIDQALDDLLAEADDGPQTTEEFDIDDLDAELDALTKDLEDDAFGGSDDLDDIVSGSGDDLESLLDSATSDDDLDGDSSDDLNLDELEKAFEETLGDDEPALEDSLTALEDISADELTSDGDDSVDVDKIMAEIDAEAMRMNKEDKD</sequence>
<feature type="region of interest" description="Disordered" evidence="1">
    <location>
        <begin position="925"/>
        <end position="967"/>
    </location>
</feature>
<name>A0ABP7N717_9GAMM</name>
<feature type="chain" id="PRO_5045902938" description="VWFA domain-containing protein" evidence="3">
    <location>
        <begin position="23"/>
        <end position="1032"/>
    </location>
</feature>
<feature type="signal peptide" evidence="3">
    <location>
        <begin position="1"/>
        <end position="22"/>
    </location>
</feature>
<evidence type="ECO:0000256" key="1">
    <source>
        <dbReference type="SAM" id="MobiDB-lite"/>
    </source>
</evidence>
<keyword evidence="2" id="KW-1133">Transmembrane helix</keyword>
<feature type="domain" description="VWFA" evidence="4">
    <location>
        <begin position="53"/>
        <end position="238"/>
    </location>
</feature>
<dbReference type="InterPro" id="IPR002035">
    <property type="entry name" value="VWF_A"/>
</dbReference>
<protein>
    <recommendedName>
        <fullName evidence="4">VWFA domain-containing protein</fullName>
    </recommendedName>
</protein>
<dbReference type="CDD" id="cd00198">
    <property type="entry name" value="vWFA"/>
    <property type="match status" value="1"/>
</dbReference>
<evidence type="ECO:0000313" key="5">
    <source>
        <dbReference type="EMBL" id="GAA3937689.1"/>
    </source>
</evidence>